<proteinExistence type="predicted"/>
<keyword evidence="3" id="KW-1185">Reference proteome</keyword>
<dbReference type="EMBL" id="BLWC01000001">
    <property type="protein sequence ID" value="GFN01402.1"/>
    <property type="molecule type" value="Genomic_DNA"/>
</dbReference>
<dbReference type="AlphaFoldDB" id="A0A7J0CG01"/>
<protein>
    <submittedName>
        <fullName evidence="2">Uncharacterized protein</fullName>
    </submittedName>
</protein>
<name>A0A7J0CG01_9ACTN</name>
<accession>A0A7J0CG01</accession>
<reference evidence="2 3" key="1">
    <citation type="submission" date="2020-05" db="EMBL/GenBank/DDBJ databases">
        <title>Whole genome shotgun sequence of Streptomyces fulvorobeus NBRC 15897.</title>
        <authorList>
            <person name="Komaki H."/>
            <person name="Tamura T."/>
        </authorList>
    </citation>
    <scope>NUCLEOTIDE SEQUENCE [LARGE SCALE GENOMIC DNA]</scope>
    <source>
        <strain evidence="2 3">NBRC 15897</strain>
    </source>
</reference>
<gene>
    <name evidence="2" type="ORF">Sfulv_62120</name>
</gene>
<feature type="compositionally biased region" description="Low complexity" evidence="1">
    <location>
        <begin position="15"/>
        <end position="27"/>
    </location>
</feature>
<dbReference type="Proteomes" id="UP000498980">
    <property type="component" value="Unassembled WGS sequence"/>
</dbReference>
<sequence>MKLAPARGRKHSSKGKPMAGKSSASSGKRGRSAITGRFVKQSAVRRSPSTTVNESASKKPKKK</sequence>
<comment type="caution">
    <text evidence="2">The sequence shown here is derived from an EMBL/GenBank/DDBJ whole genome shotgun (WGS) entry which is preliminary data.</text>
</comment>
<evidence type="ECO:0000256" key="1">
    <source>
        <dbReference type="SAM" id="MobiDB-lite"/>
    </source>
</evidence>
<evidence type="ECO:0000313" key="3">
    <source>
        <dbReference type="Proteomes" id="UP000498980"/>
    </source>
</evidence>
<feature type="region of interest" description="Disordered" evidence="1">
    <location>
        <begin position="1"/>
        <end position="63"/>
    </location>
</feature>
<evidence type="ECO:0000313" key="2">
    <source>
        <dbReference type="EMBL" id="GFN01402.1"/>
    </source>
</evidence>
<organism evidence="2 3">
    <name type="scientific">Streptomyces fulvorobeus</name>
    <dbReference type="NCBI Taxonomy" id="284028"/>
    <lineage>
        <taxon>Bacteria</taxon>
        <taxon>Bacillati</taxon>
        <taxon>Actinomycetota</taxon>
        <taxon>Actinomycetes</taxon>
        <taxon>Kitasatosporales</taxon>
        <taxon>Streptomycetaceae</taxon>
        <taxon>Streptomyces</taxon>
    </lineage>
</organism>